<proteinExistence type="predicted"/>
<evidence type="ECO:0000313" key="2">
    <source>
        <dbReference type="Proteomes" id="UP000183832"/>
    </source>
</evidence>
<organism evidence="1 2">
    <name type="scientific">Clunio marinus</name>
    <dbReference type="NCBI Taxonomy" id="568069"/>
    <lineage>
        <taxon>Eukaryota</taxon>
        <taxon>Metazoa</taxon>
        <taxon>Ecdysozoa</taxon>
        <taxon>Arthropoda</taxon>
        <taxon>Hexapoda</taxon>
        <taxon>Insecta</taxon>
        <taxon>Pterygota</taxon>
        <taxon>Neoptera</taxon>
        <taxon>Endopterygota</taxon>
        <taxon>Diptera</taxon>
        <taxon>Nematocera</taxon>
        <taxon>Chironomoidea</taxon>
        <taxon>Chironomidae</taxon>
        <taxon>Clunio</taxon>
    </lineage>
</organism>
<dbReference type="Proteomes" id="UP000183832">
    <property type="component" value="Unassembled WGS sequence"/>
</dbReference>
<protein>
    <submittedName>
        <fullName evidence="1">CLUMA_CG003559, isoform A</fullName>
    </submittedName>
</protein>
<sequence>MTSDDEIPSTLVVNMLLTTFQLPTLTDSRGVNKIRNFGVFEFPATQNSALNMLTLMSLDKLLTQSKKLTSKCSSSGQRNKIIFFITFVIFSKIKSGKMPNCENLSESRKLFILK</sequence>
<keyword evidence="2" id="KW-1185">Reference proteome</keyword>
<evidence type="ECO:0000313" key="1">
    <source>
        <dbReference type="EMBL" id="CRK89737.1"/>
    </source>
</evidence>
<accession>A0A1J1HUB0</accession>
<dbReference type="EMBL" id="CVRI01000014">
    <property type="protein sequence ID" value="CRK89737.1"/>
    <property type="molecule type" value="Genomic_DNA"/>
</dbReference>
<reference evidence="1 2" key="1">
    <citation type="submission" date="2015-04" db="EMBL/GenBank/DDBJ databases">
        <authorList>
            <person name="Syromyatnikov M.Y."/>
            <person name="Popov V.N."/>
        </authorList>
    </citation>
    <scope>NUCLEOTIDE SEQUENCE [LARGE SCALE GENOMIC DNA]</scope>
</reference>
<dbReference type="AlphaFoldDB" id="A0A1J1HUB0"/>
<gene>
    <name evidence="1" type="ORF">CLUMA_CG003559</name>
</gene>
<name>A0A1J1HUB0_9DIPT</name>